<gene>
    <name evidence="1" type="ORF">J2S05_000955</name>
</gene>
<keyword evidence="2" id="KW-1185">Reference proteome</keyword>
<organism evidence="1 2">
    <name type="scientific">Alkalicoccobacillus murimartini</name>
    <dbReference type="NCBI Taxonomy" id="171685"/>
    <lineage>
        <taxon>Bacteria</taxon>
        <taxon>Bacillati</taxon>
        <taxon>Bacillota</taxon>
        <taxon>Bacilli</taxon>
        <taxon>Bacillales</taxon>
        <taxon>Bacillaceae</taxon>
        <taxon>Alkalicoccobacillus</taxon>
    </lineage>
</organism>
<sequence>MKRLFVALICTAVLSGCSFLELEDQDSPLKPTQIKREPSYIEPIEIEEQQEEAVYTNQH</sequence>
<reference evidence="1 2" key="1">
    <citation type="submission" date="2023-07" db="EMBL/GenBank/DDBJ databases">
        <title>Genomic Encyclopedia of Type Strains, Phase IV (KMG-IV): sequencing the most valuable type-strain genomes for metagenomic binning, comparative biology and taxonomic classification.</title>
        <authorList>
            <person name="Goeker M."/>
        </authorList>
    </citation>
    <scope>NUCLEOTIDE SEQUENCE [LARGE SCALE GENOMIC DNA]</scope>
    <source>
        <strain evidence="1 2">DSM 19154</strain>
    </source>
</reference>
<dbReference type="Proteomes" id="UP001225034">
    <property type="component" value="Unassembled WGS sequence"/>
</dbReference>
<accession>A0ABT9YEA2</accession>
<name>A0ABT9YEA2_9BACI</name>
<evidence type="ECO:0008006" key="3">
    <source>
        <dbReference type="Google" id="ProtNLM"/>
    </source>
</evidence>
<dbReference type="EMBL" id="JAUSUA010000001">
    <property type="protein sequence ID" value="MDQ0206181.1"/>
    <property type="molecule type" value="Genomic_DNA"/>
</dbReference>
<proteinExistence type="predicted"/>
<comment type="caution">
    <text evidence="1">The sequence shown here is derived from an EMBL/GenBank/DDBJ whole genome shotgun (WGS) entry which is preliminary data.</text>
</comment>
<evidence type="ECO:0000313" key="2">
    <source>
        <dbReference type="Proteomes" id="UP001225034"/>
    </source>
</evidence>
<protein>
    <recommendedName>
        <fullName evidence="3">Lipoprotein</fullName>
    </recommendedName>
</protein>
<evidence type="ECO:0000313" key="1">
    <source>
        <dbReference type="EMBL" id="MDQ0206181.1"/>
    </source>
</evidence>
<dbReference type="RefSeq" id="WP_306980382.1">
    <property type="nucleotide sequence ID" value="NZ_JAUSUA010000001.1"/>
</dbReference>
<dbReference type="PROSITE" id="PS51257">
    <property type="entry name" value="PROKAR_LIPOPROTEIN"/>
    <property type="match status" value="1"/>
</dbReference>